<evidence type="ECO:0000256" key="1">
    <source>
        <dbReference type="ARBA" id="ARBA00004442"/>
    </source>
</evidence>
<evidence type="ECO:0000256" key="4">
    <source>
        <dbReference type="PROSITE-ProRule" id="PRU00473"/>
    </source>
</evidence>
<organism evidence="6 7">
    <name type="scientific">Adhaeribacter soli</name>
    <dbReference type="NCBI Taxonomy" id="2607655"/>
    <lineage>
        <taxon>Bacteria</taxon>
        <taxon>Pseudomonadati</taxon>
        <taxon>Bacteroidota</taxon>
        <taxon>Cytophagia</taxon>
        <taxon>Cytophagales</taxon>
        <taxon>Hymenobacteraceae</taxon>
        <taxon>Adhaeribacter</taxon>
    </lineage>
</organism>
<accession>A0A5N1J2T9</accession>
<dbReference type="PANTHER" id="PTHR30329">
    <property type="entry name" value="STATOR ELEMENT OF FLAGELLAR MOTOR COMPLEX"/>
    <property type="match status" value="1"/>
</dbReference>
<dbReference type="InterPro" id="IPR006665">
    <property type="entry name" value="OmpA-like"/>
</dbReference>
<dbReference type="SUPFAM" id="SSF49478">
    <property type="entry name" value="Cna protein B-type domain"/>
    <property type="match status" value="1"/>
</dbReference>
<dbReference type="EMBL" id="VTWT01000003">
    <property type="protein sequence ID" value="KAA9340337.1"/>
    <property type="molecule type" value="Genomic_DNA"/>
</dbReference>
<evidence type="ECO:0000313" key="6">
    <source>
        <dbReference type="EMBL" id="KAA9340337.1"/>
    </source>
</evidence>
<dbReference type="SUPFAM" id="SSF103088">
    <property type="entry name" value="OmpA-like"/>
    <property type="match status" value="1"/>
</dbReference>
<sequence length="619" mass="70110">MKYPQAIAAYKKLLDEKEPSLEVLEGLGNSYRQMNNNKEAEFWYAQTMNFPKVSVETQYNYAEALRRNEKYERAKEVFQQVLDKDKTKAEQVNQLITACDQALAWQANPKRIDIKKEHFNSENSDFSPVFYKKGLVFSSDRDRKTKMGMYSWTGKPYLQLYTIQQDSTGNWSAPAALPNRINSSFHNAAATFSASGDTIFFTRTNKEPVRRRNGNSDPTSWQPVPAKDQFLNRLEIFTSEFKGDAWTAAKPFAYNNHKEYSVGHPALSPDGKLLYFVSDMPGGKGQTDLYFCERQANGSWSKPVNCGPTVNTPGKETFPVVAADGTLYFSSDGHVGMGGLDLFSVQGSRDQWNEVKNMEPPFNSGADDFGIVFEPGTEKGYFSSNRNSETGVDNIYSFKPEQLPCKLDGRVMEQPVAQQLQAKPKPIAGVMLRLYKPGDSIPQTTYSDADGNFTFPITAGIEYTIKGVKSGYLTKSSTITPDCKSVVDMIKIDMAMNKNKMNYSYVVENIYYDLDKFDIRPDAAKELDKMVVMLKDNPNIKIELSSHTDSRQTQGYNKLLSQLRAEAAVKYMILQGIDARRLKAKGYGETKLRNRCKDNVQCSEEEHQLNRRTEFKLIR</sequence>
<dbReference type="AlphaFoldDB" id="A0A5N1J2T9"/>
<dbReference type="InterPro" id="IPR011042">
    <property type="entry name" value="6-blade_b-propeller_TolB-like"/>
</dbReference>
<name>A0A5N1J2T9_9BACT</name>
<dbReference type="PRINTS" id="PR01021">
    <property type="entry name" value="OMPADOMAIN"/>
</dbReference>
<reference evidence="6 7" key="1">
    <citation type="submission" date="2019-09" db="EMBL/GenBank/DDBJ databases">
        <title>Genome sequence of Adhaeribacter sp. M2.</title>
        <authorList>
            <person name="Srinivasan S."/>
        </authorList>
    </citation>
    <scope>NUCLEOTIDE SEQUENCE [LARGE SCALE GENOMIC DNA]</scope>
    <source>
        <strain evidence="6 7">M2</strain>
    </source>
</reference>
<dbReference type="PANTHER" id="PTHR30329:SF21">
    <property type="entry name" value="LIPOPROTEIN YIAD-RELATED"/>
    <property type="match status" value="1"/>
</dbReference>
<dbReference type="InterPro" id="IPR011990">
    <property type="entry name" value="TPR-like_helical_dom_sf"/>
</dbReference>
<evidence type="ECO:0000256" key="3">
    <source>
        <dbReference type="ARBA" id="ARBA00023237"/>
    </source>
</evidence>
<dbReference type="InterPro" id="IPR011659">
    <property type="entry name" value="WD40"/>
</dbReference>
<keyword evidence="7" id="KW-1185">Reference proteome</keyword>
<dbReference type="Proteomes" id="UP000326570">
    <property type="component" value="Unassembled WGS sequence"/>
</dbReference>
<dbReference type="Pfam" id="PF00691">
    <property type="entry name" value="OmpA"/>
    <property type="match status" value="1"/>
</dbReference>
<dbReference type="InterPro" id="IPR036737">
    <property type="entry name" value="OmpA-like_sf"/>
</dbReference>
<comment type="caution">
    <text evidence="6">The sequence shown here is derived from an EMBL/GenBank/DDBJ whole genome shotgun (WGS) entry which is preliminary data.</text>
</comment>
<dbReference type="Gene3D" id="3.30.1330.60">
    <property type="entry name" value="OmpA-like domain"/>
    <property type="match status" value="1"/>
</dbReference>
<dbReference type="SUPFAM" id="SSF48452">
    <property type="entry name" value="TPR-like"/>
    <property type="match status" value="1"/>
</dbReference>
<evidence type="ECO:0000313" key="7">
    <source>
        <dbReference type="Proteomes" id="UP000326570"/>
    </source>
</evidence>
<dbReference type="GO" id="GO:0009279">
    <property type="term" value="C:cell outer membrane"/>
    <property type="evidence" value="ECO:0007669"/>
    <property type="project" value="UniProtKB-SubCell"/>
</dbReference>
<keyword evidence="3" id="KW-0998">Cell outer membrane</keyword>
<comment type="subcellular location">
    <subcellularLocation>
        <location evidence="1">Cell outer membrane</location>
    </subcellularLocation>
</comment>
<protein>
    <submittedName>
        <fullName evidence="6">OmpA family protein</fullName>
    </submittedName>
</protein>
<dbReference type="CDD" id="cd07185">
    <property type="entry name" value="OmpA_C-like"/>
    <property type="match status" value="1"/>
</dbReference>
<feature type="domain" description="OmpA-like" evidence="5">
    <location>
        <begin position="499"/>
        <end position="619"/>
    </location>
</feature>
<dbReference type="Gene3D" id="1.25.40.10">
    <property type="entry name" value="Tetratricopeptide repeat domain"/>
    <property type="match status" value="1"/>
</dbReference>
<evidence type="ECO:0000259" key="5">
    <source>
        <dbReference type="PROSITE" id="PS51123"/>
    </source>
</evidence>
<evidence type="ECO:0000256" key="2">
    <source>
        <dbReference type="ARBA" id="ARBA00023136"/>
    </source>
</evidence>
<dbReference type="SUPFAM" id="SSF82171">
    <property type="entry name" value="DPP6 N-terminal domain-like"/>
    <property type="match status" value="1"/>
</dbReference>
<dbReference type="Gene3D" id="2.120.10.30">
    <property type="entry name" value="TolB, C-terminal domain"/>
    <property type="match status" value="1"/>
</dbReference>
<dbReference type="InterPro" id="IPR006664">
    <property type="entry name" value="OMP_bac"/>
</dbReference>
<keyword evidence="2 4" id="KW-0472">Membrane</keyword>
<proteinExistence type="predicted"/>
<gene>
    <name evidence="6" type="ORF">F0P94_07370</name>
</gene>
<dbReference type="Gene3D" id="2.60.40.1120">
    <property type="entry name" value="Carboxypeptidase-like, regulatory domain"/>
    <property type="match status" value="1"/>
</dbReference>
<dbReference type="Pfam" id="PF07676">
    <property type="entry name" value="PD40"/>
    <property type="match status" value="3"/>
</dbReference>
<dbReference type="PROSITE" id="PS51123">
    <property type="entry name" value="OMPA_2"/>
    <property type="match status" value="1"/>
</dbReference>
<dbReference type="InterPro" id="IPR050330">
    <property type="entry name" value="Bact_OuterMem_StrucFunc"/>
</dbReference>